<evidence type="ECO:0000256" key="1">
    <source>
        <dbReference type="ARBA" id="ARBA00001946"/>
    </source>
</evidence>
<keyword evidence="4 10" id="KW-0808">Transferase</keyword>
<evidence type="ECO:0000256" key="8">
    <source>
        <dbReference type="ARBA" id="ARBA00022842"/>
    </source>
</evidence>
<gene>
    <name evidence="10" type="primary">miaA</name>
    <name evidence="14" type="ORF">HQ35_07870</name>
</gene>
<evidence type="ECO:0000256" key="11">
    <source>
        <dbReference type="RuleBase" id="RU003783"/>
    </source>
</evidence>
<keyword evidence="8 10" id="KW-0460">Magnesium</keyword>
<comment type="cofactor">
    <cofactor evidence="1 10">
        <name>Mg(2+)</name>
        <dbReference type="ChEBI" id="CHEBI:18420"/>
    </cofactor>
</comment>
<feature type="region of interest" description="Interaction with substrate tRNA" evidence="10">
    <location>
        <begin position="36"/>
        <end position="39"/>
    </location>
</feature>
<dbReference type="STRING" id="36874.HQ34_02605"/>
<keyword evidence="15" id="KW-1185">Reference proteome</keyword>
<evidence type="ECO:0000256" key="2">
    <source>
        <dbReference type="ARBA" id="ARBA00003213"/>
    </source>
</evidence>
<comment type="caution">
    <text evidence="10">Lacks conserved residue(s) required for the propagation of feature annotation.</text>
</comment>
<dbReference type="eggNOG" id="COG0324">
    <property type="taxonomic scope" value="Bacteria"/>
</dbReference>
<dbReference type="Proteomes" id="UP000030125">
    <property type="component" value="Unassembled WGS sequence"/>
</dbReference>
<accession>A0A0A2EKJ2</accession>
<keyword evidence="7 10" id="KW-0067">ATP-binding</keyword>
<reference evidence="14 15" key="1">
    <citation type="submission" date="2014-08" db="EMBL/GenBank/DDBJ databases">
        <title>Porphyromonas cangingivalis strain:COT-109_OH1386 Genome sequencing.</title>
        <authorList>
            <person name="Wallis C."/>
            <person name="Deusch O."/>
            <person name="O'Flynn C."/>
            <person name="Davis I."/>
            <person name="Jospin G."/>
            <person name="Darling A.E."/>
            <person name="Coil D.A."/>
            <person name="Alexiev A."/>
            <person name="Horsfall A."/>
            <person name="Kirkwood N."/>
            <person name="Harris S."/>
            <person name="Eisen J.A."/>
        </authorList>
    </citation>
    <scope>NUCLEOTIDE SEQUENCE [LARGE SCALE GENOMIC DNA]</scope>
    <source>
        <strain evidence="15">COT-109 OH1386</strain>
    </source>
</reference>
<evidence type="ECO:0000313" key="15">
    <source>
        <dbReference type="Proteomes" id="UP000030125"/>
    </source>
</evidence>
<dbReference type="GO" id="GO:0005524">
    <property type="term" value="F:ATP binding"/>
    <property type="evidence" value="ECO:0007669"/>
    <property type="project" value="UniProtKB-UniRule"/>
</dbReference>
<evidence type="ECO:0000313" key="14">
    <source>
        <dbReference type="EMBL" id="KGN79463.1"/>
    </source>
</evidence>
<dbReference type="PANTHER" id="PTHR11088">
    <property type="entry name" value="TRNA DIMETHYLALLYLTRANSFERASE"/>
    <property type="match status" value="1"/>
</dbReference>
<dbReference type="HAMAP" id="MF_00185">
    <property type="entry name" value="IPP_trans"/>
    <property type="match status" value="1"/>
</dbReference>
<dbReference type="InterPro" id="IPR027417">
    <property type="entry name" value="P-loop_NTPase"/>
</dbReference>
<feature type="binding site" evidence="10">
    <location>
        <begin position="13"/>
        <end position="18"/>
    </location>
    <ligand>
        <name>substrate</name>
    </ligand>
</feature>
<dbReference type="GO" id="GO:0052381">
    <property type="term" value="F:tRNA dimethylallyltransferase activity"/>
    <property type="evidence" value="ECO:0007669"/>
    <property type="project" value="UniProtKB-UniRule"/>
</dbReference>
<dbReference type="NCBIfam" id="TIGR00174">
    <property type="entry name" value="miaA"/>
    <property type="match status" value="1"/>
</dbReference>
<sequence>MATKTLIIITGPTGVGKSELALSVACKYDTPIISADSRQIYKGMSIGTDAPTEEMLQRVLHHFIATRDVTEYYSASLYEQEALRVIESVHRDKDVALLVGGSMMYIDAVAKGIDEIPDVKPEIRERLWRRFEQEGVGQMREELRILDPGYLGCIDPNNHKRIIHALEVCLTTGLPFSSFHTHSRKVRPFEIIKIGLTRDRAELYERINSRVVSMMERGLIDEARQFLPYRHLNALNTVGYKEAFAHLDGDISLEECILKISKNTRVYARKQLSWYRRDPLIEWMYPTHIEEVMAYIDARIKG</sequence>
<feature type="site" description="Interaction with substrate tRNA" evidence="10">
    <location>
        <position position="102"/>
    </location>
</feature>
<feature type="site" description="Interaction with substrate tRNA" evidence="10">
    <location>
        <position position="124"/>
    </location>
</feature>
<evidence type="ECO:0000256" key="5">
    <source>
        <dbReference type="ARBA" id="ARBA00022694"/>
    </source>
</evidence>
<dbReference type="Gene3D" id="3.40.50.300">
    <property type="entry name" value="P-loop containing nucleotide triphosphate hydrolases"/>
    <property type="match status" value="1"/>
</dbReference>
<organism evidence="14 15">
    <name type="scientific">Porphyromonas cangingivalis</name>
    <dbReference type="NCBI Taxonomy" id="36874"/>
    <lineage>
        <taxon>Bacteria</taxon>
        <taxon>Pseudomonadati</taxon>
        <taxon>Bacteroidota</taxon>
        <taxon>Bacteroidia</taxon>
        <taxon>Bacteroidales</taxon>
        <taxon>Porphyromonadaceae</taxon>
        <taxon>Porphyromonas</taxon>
    </lineage>
</organism>
<evidence type="ECO:0000256" key="7">
    <source>
        <dbReference type="ARBA" id="ARBA00022840"/>
    </source>
</evidence>
<evidence type="ECO:0000256" key="6">
    <source>
        <dbReference type="ARBA" id="ARBA00022741"/>
    </source>
</evidence>
<dbReference type="Pfam" id="PF01715">
    <property type="entry name" value="IPPT"/>
    <property type="match status" value="1"/>
</dbReference>
<dbReference type="RefSeq" id="WP_036852280.1">
    <property type="nucleotide sequence ID" value="NZ_JQJD01000050.1"/>
</dbReference>
<dbReference type="Gene3D" id="1.10.20.140">
    <property type="match status" value="1"/>
</dbReference>
<dbReference type="EC" id="2.5.1.75" evidence="10"/>
<evidence type="ECO:0000256" key="4">
    <source>
        <dbReference type="ARBA" id="ARBA00022679"/>
    </source>
</evidence>
<dbReference type="PANTHER" id="PTHR11088:SF60">
    <property type="entry name" value="TRNA DIMETHYLALLYLTRANSFERASE"/>
    <property type="match status" value="1"/>
</dbReference>
<evidence type="ECO:0000256" key="13">
    <source>
        <dbReference type="RuleBase" id="RU003785"/>
    </source>
</evidence>
<evidence type="ECO:0000256" key="9">
    <source>
        <dbReference type="ARBA" id="ARBA00049563"/>
    </source>
</evidence>
<evidence type="ECO:0000256" key="10">
    <source>
        <dbReference type="HAMAP-Rule" id="MF_00185"/>
    </source>
</evidence>
<dbReference type="AlphaFoldDB" id="A0A0A2EKJ2"/>
<dbReference type="EMBL" id="JQJD01000050">
    <property type="protein sequence ID" value="KGN79463.1"/>
    <property type="molecule type" value="Genomic_DNA"/>
</dbReference>
<feature type="binding site" evidence="10">
    <location>
        <begin position="11"/>
        <end position="18"/>
    </location>
    <ligand>
        <name>ATP</name>
        <dbReference type="ChEBI" id="CHEBI:30616"/>
    </ligand>
</feature>
<keyword evidence="6 10" id="KW-0547">Nucleotide-binding</keyword>
<dbReference type="InterPro" id="IPR018022">
    <property type="entry name" value="IPT"/>
</dbReference>
<comment type="subunit">
    <text evidence="10">Monomer.</text>
</comment>
<dbReference type="OrthoDB" id="9776390at2"/>
<evidence type="ECO:0000256" key="12">
    <source>
        <dbReference type="RuleBase" id="RU003784"/>
    </source>
</evidence>
<proteinExistence type="inferred from homology"/>
<comment type="function">
    <text evidence="2 10 12">Catalyzes the transfer of a dimethylallyl group onto the adenine at position 37 in tRNAs that read codons beginning with uridine, leading to the formation of N6-(dimethylallyl)adenosine (i(6)A).</text>
</comment>
<comment type="catalytic activity">
    <reaction evidence="9 10 11">
        <text>adenosine(37) in tRNA + dimethylallyl diphosphate = N(6)-dimethylallyladenosine(37) in tRNA + diphosphate</text>
        <dbReference type="Rhea" id="RHEA:26482"/>
        <dbReference type="Rhea" id="RHEA-COMP:10162"/>
        <dbReference type="Rhea" id="RHEA-COMP:10375"/>
        <dbReference type="ChEBI" id="CHEBI:33019"/>
        <dbReference type="ChEBI" id="CHEBI:57623"/>
        <dbReference type="ChEBI" id="CHEBI:74411"/>
        <dbReference type="ChEBI" id="CHEBI:74415"/>
        <dbReference type="EC" id="2.5.1.75"/>
    </reaction>
</comment>
<comment type="similarity">
    <text evidence="3 10 13">Belongs to the IPP transferase family.</text>
</comment>
<dbReference type="InterPro" id="IPR039657">
    <property type="entry name" value="Dimethylallyltransferase"/>
</dbReference>
<protein>
    <recommendedName>
        <fullName evidence="10">tRNA dimethylallyltransferase</fullName>
        <ecNumber evidence="10">2.5.1.75</ecNumber>
    </recommendedName>
    <alternativeName>
        <fullName evidence="10">Dimethylallyl diphosphate:tRNA dimethylallyltransferase</fullName>
        <shortName evidence="10">DMAPP:tRNA dimethylallyltransferase</shortName>
        <shortName evidence="10">DMATase</shortName>
    </alternativeName>
    <alternativeName>
        <fullName evidence="10">Isopentenyl-diphosphate:tRNA isopentenyltransferase</fullName>
        <shortName evidence="10">IPP transferase</shortName>
        <shortName evidence="10">IPPT</shortName>
        <shortName evidence="10">IPTase</shortName>
    </alternativeName>
</protein>
<dbReference type="GO" id="GO:0006400">
    <property type="term" value="P:tRNA modification"/>
    <property type="evidence" value="ECO:0007669"/>
    <property type="project" value="TreeGrafter"/>
</dbReference>
<keyword evidence="5 10" id="KW-0819">tRNA processing</keyword>
<comment type="caution">
    <text evidence="14">The sequence shown here is derived from an EMBL/GenBank/DDBJ whole genome shotgun (WGS) entry which is preliminary data.</text>
</comment>
<name>A0A0A2EKJ2_PORCN</name>
<dbReference type="SUPFAM" id="SSF52540">
    <property type="entry name" value="P-loop containing nucleoside triphosphate hydrolases"/>
    <property type="match status" value="2"/>
</dbReference>
<evidence type="ECO:0000256" key="3">
    <source>
        <dbReference type="ARBA" id="ARBA00005842"/>
    </source>
</evidence>